<dbReference type="AlphaFoldDB" id="A0A3A3ZL10"/>
<dbReference type="OrthoDB" id="5146706at2"/>
<evidence type="ECO:0008006" key="3">
    <source>
        <dbReference type="Google" id="ProtNLM"/>
    </source>
</evidence>
<protein>
    <recommendedName>
        <fullName evidence="3">GAF domain-containing protein</fullName>
    </recommendedName>
</protein>
<dbReference type="EMBL" id="QZEZ01000002">
    <property type="protein sequence ID" value="RJK96796.1"/>
    <property type="molecule type" value="Genomic_DNA"/>
</dbReference>
<sequence>MAEEGAGGRLAGKVLVAVTSGVSTGALGVHAVDPFLDDWQRTGLVVVTAVIATGTSSATAVGEYRRKQAESRREDADFFLRGARWAVHDLTGLDVRDLGVACYAVRRPRLAPWAAPRLRRIGRVRSTRRPAASGVRWRPGVGVVGVCVRDGRAVVRDVEADERPWLEATRRDWESVVPEHVKIGLSYDEFRRVRGKYHVVLAVPIIQEQGARSRVVGAVALDGPSGSYDALWTQDVRDVLTGATVNLRRFVL</sequence>
<dbReference type="Gene3D" id="3.30.450.40">
    <property type="match status" value="1"/>
</dbReference>
<keyword evidence="2" id="KW-1185">Reference proteome</keyword>
<proteinExistence type="predicted"/>
<comment type="caution">
    <text evidence="1">The sequence shown here is derived from an EMBL/GenBank/DDBJ whole genome shotgun (WGS) entry which is preliminary data.</text>
</comment>
<evidence type="ECO:0000313" key="1">
    <source>
        <dbReference type="EMBL" id="RJK96796.1"/>
    </source>
</evidence>
<dbReference type="Proteomes" id="UP000265614">
    <property type="component" value="Unassembled WGS sequence"/>
</dbReference>
<accession>A0A3A3ZL10</accession>
<gene>
    <name evidence="1" type="ORF">D5H78_05870</name>
</gene>
<organism evidence="1 2">
    <name type="scientific">Vallicoccus soli</name>
    <dbReference type="NCBI Taxonomy" id="2339232"/>
    <lineage>
        <taxon>Bacteria</taxon>
        <taxon>Bacillati</taxon>
        <taxon>Actinomycetota</taxon>
        <taxon>Actinomycetes</taxon>
        <taxon>Motilibacterales</taxon>
        <taxon>Vallicoccaceae</taxon>
        <taxon>Vallicoccus</taxon>
    </lineage>
</organism>
<name>A0A3A3ZL10_9ACTN</name>
<dbReference type="InterPro" id="IPR029016">
    <property type="entry name" value="GAF-like_dom_sf"/>
</dbReference>
<evidence type="ECO:0000313" key="2">
    <source>
        <dbReference type="Proteomes" id="UP000265614"/>
    </source>
</evidence>
<reference evidence="1 2" key="1">
    <citation type="submission" date="2018-09" db="EMBL/GenBank/DDBJ databases">
        <title>YIM 75000 draft genome.</title>
        <authorList>
            <person name="Tang S."/>
            <person name="Feng Y."/>
        </authorList>
    </citation>
    <scope>NUCLEOTIDE SEQUENCE [LARGE SCALE GENOMIC DNA]</scope>
    <source>
        <strain evidence="1 2">YIM 75000</strain>
    </source>
</reference>
<dbReference type="RefSeq" id="WP_119949512.1">
    <property type="nucleotide sequence ID" value="NZ_QZEZ01000002.1"/>
</dbReference>